<sequence>MRVFDAHRLLGQLPNTPAGVTADGLLAELDHLDIDACAATSTAELFGDPADPAARQAAGTVAGPRTLAVPVIVPAVAGAGWPATVDDVLAASPALVRACPVRHRFDPLGPVAVRWWPRLAEHGIPVAIDAAECGLPVVAALAAVHPGLRILVLSPGYRELRRLGELLETFPGVHVETGTVVTAGGVEWLAGRYGAHRLVFGTGAPRWDDAGARFLLEHLDLPAADVAMIAAGSARALIGTRWPW</sequence>
<name>A0ABT2J5G1_9PSEU</name>
<gene>
    <name evidence="2" type="ORF">JT362_08195</name>
</gene>
<dbReference type="RefSeq" id="WP_260190462.1">
    <property type="nucleotide sequence ID" value="NZ_JAFFZE010000009.1"/>
</dbReference>
<dbReference type="EMBL" id="JAFFZE010000009">
    <property type="protein sequence ID" value="MCT2583094.1"/>
    <property type="molecule type" value="Genomic_DNA"/>
</dbReference>
<evidence type="ECO:0000259" key="1">
    <source>
        <dbReference type="Pfam" id="PF04909"/>
    </source>
</evidence>
<dbReference type="Proteomes" id="UP001156441">
    <property type="component" value="Unassembled WGS sequence"/>
</dbReference>
<protein>
    <submittedName>
        <fullName evidence="2">Amidohydrolase family protein</fullName>
    </submittedName>
</protein>
<proteinExistence type="predicted"/>
<comment type="caution">
    <text evidence="2">The sequence shown here is derived from an EMBL/GenBank/DDBJ whole genome shotgun (WGS) entry which is preliminary data.</text>
</comment>
<dbReference type="SUPFAM" id="SSF51556">
    <property type="entry name" value="Metallo-dependent hydrolases"/>
    <property type="match status" value="1"/>
</dbReference>
<organism evidence="2 3">
    <name type="scientific">Actinophytocola gossypii</name>
    <dbReference type="NCBI Taxonomy" id="2812003"/>
    <lineage>
        <taxon>Bacteria</taxon>
        <taxon>Bacillati</taxon>
        <taxon>Actinomycetota</taxon>
        <taxon>Actinomycetes</taxon>
        <taxon>Pseudonocardiales</taxon>
        <taxon>Pseudonocardiaceae</taxon>
    </lineage>
</organism>
<evidence type="ECO:0000313" key="2">
    <source>
        <dbReference type="EMBL" id="MCT2583094.1"/>
    </source>
</evidence>
<reference evidence="2 3" key="1">
    <citation type="submission" date="2021-02" db="EMBL/GenBank/DDBJ databases">
        <title>Actinophytocola xerophila sp. nov., isolated from soil of cotton cropping field.</title>
        <authorList>
            <person name="Huang R."/>
            <person name="Chen X."/>
            <person name="Ge X."/>
            <person name="Liu W."/>
        </authorList>
    </citation>
    <scope>NUCLEOTIDE SEQUENCE [LARGE SCALE GENOMIC DNA]</scope>
    <source>
        <strain evidence="2 3">S1-96</strain>
    </source>
</reference>
<dbReference type="Pfam" id="PF04909">
    <property type="entry name" value="Amidohydro_2"/>
    <property type="match status" value="1"/>
</dbReference>
<dbReference type="InterPro" id="IPR032466">
    <property type="entry name" value="Metal_Hydrolase"/>
</dbReference>
<evidence type="ECO:0000313" key="3">
    <source>
        <dbReference type="Proteomes" id="UP001156441"/>
    </source>
</evidence>
<dbReference type="Gene3D" id="3.20.20.140">
    <property type="entry name" value="Metal-dependent hydrolases"/>
    <property type="match status" value="1"/>
</dbReference>
<feature type="domain" description="Amidohydrolase-related" evidence="1">
    <location>
        <begin position="96"/>
        <end position="239"/>
    </location>
</feature>
<dbReference type="InterPro" id="IPR006680">
    <property type="entry name" value="Amidohydro-rel"/>
</dbReference>
<accession>A0ABT2J5G1</accession>
<keyword evidence="3" id="KW-1185">Reference proteome</keyword>